<dbReference type="EMBL" id="CP144697">
    <property type="protein sequence ID" value="WVZ14676.1"/>
    <property type="molecule type" value="Genomic_DNA"/>
</dbReference>
<sequence length="256" mass="28637">MLKQPTEYNTYADIDAAYKCLKEQYGVKDDQLILYGQSVGSGPTLDLASQISELRGVVLHSPILSGLRVLYPVKRTYWFDIYKNIDKVGAVKCPVLVIHVSGFFCPLSPTTSFNSLCSFKGTADEVVDVSHGKQLWELCKVKYEPLWVSGGGHCNLELYPEFIKHLKKFVQTIGKSKATANGSKKDTVESENQGKARKESEGGTSGTSELGKEIPEVSRNSLDSRLEKSKKPDKPEKSRMSTDHVDRFRRRKGLVW</sequence>
<evidence type="ECO:0000313" key="2">
    <source>
        <dbReference type="EMBL" id="WVZ14676.1"/>
    </source>
</evidence>
<reference evidence="2 3" key="1">
    <citation type="journal article" date="2023" name="Life. Sci Alliance">
        <title>Evolutionary insights into 3D genome organization and epigenetic landscape of Vigna mungo.</title>
        <authorList>
            <person name="Junaid A."/>
            <person name="Singh B."/>
            <person name="Bhatia S."/>
        </authorList>
    </citation>
    <scope>NUCLEOTIDE SEQUENCE [LARGE SCALE GENOMIC DNA]</scope>
    <source>
        <strain evidence="2">Urdbean</strain>
    </source>
</reference>
<dbReference type="InterPro" id="IPR029058">
    <property type="entry name" value="AB_hydrolase_fold"/>
</dbReference>
<dbReference type="SUPFAM" id="SSF53474">
    <property type="entry name" value="alpha/beta-Hydrolases"/>
    <property type="match status" value="1"/>
</dbReference>
<feature type="compositionally biased region" description="Basic residues" evidence="1">
    <location>
        <begin position="247"/>
        <end position="256"/>
    </location>
</feature>
<dbReference type="AlphaFoldDB" id="A0AAQ3NTE2"/>
<dbReference type="Proteomes" id="UP001374535">
    <property type="component" value="Chromosome 4"/>
</dbReference>
<feature type="compositionally biased region" description="Basic and acidic residues" evidence="1">
    <location>
        <begin position="210"/>
        <end position="246"/>
    </location>
</feature>
<name>A0AAQ3NTE2_VIGMU</name>
<proteinExistence type="predicted"/>
<protein>
    <submittedName>
        <fullName evidence="2">Uncharacterized protein</fullName>
    </submittedName>
</protein>
<dbReference type="Gene3D" id="3.40.50.1820">
    <property type="entry name" value="alpha/beta hydrolase"/>
    <property type="match status" value="1"/>
</dbReference>
<dbReference type="PANTHER" id="PTHR12277">
    <property type="entry name" value="ALPHA/BETA HYDROLASE DOMAIN-CONTAINING PROTEIN"/>
    <property type="match status" value="1"/>
</dbReference>
<evidence type="ECO:0000256" key="1">
    <source>
        <dbReference type="SAM" id="MobiDB-lite"/>
    </source>
</evidence>
<evidence type="ECO:0000313" key="3">
    <source>
        <dbReference type="Proteomes" id="UP001374535"/>
    </source>
</evidence>
<feature type="region of interest" description="Disordered" evidence="1">
    <location>
        <begin position="180"/>
        <end position="256"/>
    </location>
</feature>
<organism evidence="2 3">
    <name type="scientific">Vigna mungo</name>
    <name type="common">Black gram</name>
    <name type="synonym">Phaseolus mungo</name>
    <dbReference type="NCBI Taxonomy" id="3915"/>
    <lineage>
        <taxon>Eukaryota</taxon>
        <taxon>Viridiplantae</taxon>
        <taxon>Streptophyta</taxon>
        <taxon>Embryophyta</taxon>
        <taxon>Tracheophyta</taxon>
        <taxon>Spermatophyta</taxon>
        <taxon>Magnoliopsida</taxon>
        <taxon>eudicotyledons</taxon>
        <taxon>Gunneridae</taxon>
        <taxon>Pentapetalae</taxon>
        <taxon>rosids</taxon>
        <taxon>fabids</taxon>
        <taxon>Fabales</taxon>
        <taxon>Fabaceae</taxon>
        <taxon>Papilionoideae</taxon>
        <taxon>50 kb inversion clade</taxon>
        <taxon>NPAAA clade</taxon>
        <taxon>indigoferoid/millettioid clade</taxon>
        <taxon>Phaseoleae</taxon>
        <taxon>Vigna</taxon>
    </lineage>
</organism>
<keyword evidence="3" id="KW-1185">Reference proteome</keyword>
<feature type="compositionally biased region" description="Basic and acidic residues" evidence="1">
    <location>
        <begin position="183"/>
        <end position="201"/>
    </location>
</feature>
<gene>
    <name evidence="2" type="ORF">V8G54_012242</name>
</gene>
<dbReference type="PANTHER" id="PTHR12277:SF130">
    <property type="entry name" value="ALPHA_BETA-HYDROLASES SUPERFAMILY PROTEIN"/>
    <property type="match status" value="1"/>
</dbReference>
<accession>A0AAQ3NTE2</accession>